<reference evidence="2 3" key="1">
    <citation type="submission" date="2020-08" db="EMBL/GenBank/DDBJ databases">
        <title>Sequencing the genomes of 1000 actinobacteria strains.</title>
        <authorList>
            <person name="Klenk H.-P."/>
        </authorList>
    </citation>
    <scope>NUCLEOTIDE SEQUENCE [LARGE SCALE GENOMIC DNA]</scope>
    <source>
        <strain evidence="2 3">DSM 102122</strain>
    </source>
</reference>
<dbReference type="InterPro" id="IPR025161">
    <property type="entry name" value="IS402-like_dom"/>
</dbReference>
<dbReference type="InterPro" id="IPR052909">
    <property type="entry name" value="Transposase_6_like"/>
</dbReference>
<feature type="domain" description="Insertion element IS402-like" evidence="1">
    <location>
        <begin position="11"/>
        <end position="81"/>
    </location>
</feature>
<organism evidence="2 3">
    <name type="scientific">Jiangella mangrovi</name>
    <dbReference type="NCBI Taxonomy" id="1524084"/>
    <lineage>
        <taxon>Bacteria</taxon>
        <taxon>Bacillati</taxon>
        <taxon>Actinomycetota</taxon>
        <taxon>Actinomycetes</taxon>
        <taxon>Jiangellales</taxon>
        <taxon>Jiangellaceae</taxon>
        <taxon>Jiangella</taxon>
    </lineage>
</organism>
<dbReference type="AlphaFoldDB" id="A0A7W9GUW9"/>
<keyword evidence="3" id="KW-1185">Reference proteome</keyword>
<dbReference type="PANTHER" id="PTHR46637">
    <property type="entry name" value="TIS1421-TRANSPOSASE PROTEIN A"/>
    <property type="match status" value="1"/>
</dbReference>
<evidence type="ECO:0000313" key="3">
    <source>
        <dbReference type="Proteomes" id="UP000542813"/>
    </source>
</evidence>
<dbReference type="Pfam" id="PF13340">
    <property type="entry name" value="DUF4096"/>
    <property type="match status" value="1"/>
</dbReference>
<accession>A0A7W9GUW9</accession>
<dbReference type="Proteomes" id="UP000542813">
    <property type="component" value="Unassembled WGS sequence"/>
</dbReference>
<evidence type="ECO:0000313" key="2">
    <source>
        <dbReference type="EMBL" id="MBB5790402.1"/>
    </source>
</evidence>
<name>A0A7W9GUW9_9ACTN</name>
<sequence>MLGVVSRFQLLSDAQWALIADLLPVRRRGRPFSDARMMVEAIVYRYRCGIAWRDLPVVFGSWQTVWTWHRRLAGNGTWDVVLARLAAAADRAVELGWSVSVDSTFARAHQHAANI</sequence>
<proteinExistence type="predicted"/>
<comment type="caution">
    <text evidence="2">The sequence shown here is derived from an EMBL/GenBank/DDBJ whole genome shotgun (WGS) entry which is preliminary data.</text>
</comment>
<gene>
    <name evidence="2" type="ORF">HD601_004977</name>
</gene>
<dbReference type="PANTHER" id="PTHR46637:SF1">
    <property type="entry name" value="BLL5188 PROTEIN"/>
    <property type="match status" value="1"/>
</dbReference>
<evidence type="ECO:0000259" key="1">
    <source>
        <dbReference type="Pfam" id="PF13340"/>
    </source>
</evidence>
<protein>
    <submittedName>
        <fullName evidence="2">Putative transposase</fullName>
    </submittedName>
</protein>
<dbReference type="EMBL" id="JACHMM010000001">
    <property type="protein sequence ID" value="MBB5790402.1"/>
    <property type="molecule type" value="Genomic_DNA"/>
</dbReference>